<feature type="compositionally biased region" description="Basic and acidic residues" evidence="12">
    <location>
        <begin position="491"/>
        <end position="513"/>
    </location>
</feature>
<feature type="domain" description="G-protein coupled receptors family 1 profile" evidence="14">
    <location>
        <begin position="60"/>
        <end position="338"/>
    </location>
</feature>
<evidence type="ECO:0000313" key="16">
    <source>
        <dbReference type="RefSeq" id="XP_005101265.1"/>
    </source>
</evidence>
<keyword evidence="4 13" id="KW-1133">Transmembrane helix</keyword>
<evidence type="ECO:0000313" key="18">
    <source>
        <dbReference type="RefSeq" id="XP_012939585.1"/>
    </source>
</evidence>
<evidence type="ECO:0000313" key="19">
    <source>
        <dbReference type="RefSeq" id="XP_035826389.1"/>
    </source>
</evidence>
<feature type="transmembrane region" description="Helical" evidence="13">
    <location>
        <begin position="319"/>
        <end position="341"/>
    </location>
</feature>
<evidence type="ECO:0000256" key="8">
    <source>
        <dbReference type="ARBA" id="ARBA00023170"/>
    </source>
</evidence>
<keyword evidence="10 11" id="KW-0807">Transducer</keyword>
<evidence type="ECO:0000256" key="1">
    <source>
        <dbReference type="ARBA" id="ARBA00004651"/>
    </source>
</evidence>
<feature type="transmembrane region" description="Helical" evidence="13">
    <location>
        <begin position="40"/>
        <end position="68"/>
    </location>
</feature>
<sequence>MELIEVDSWYSNETVAQFKNNTTDVTQLLLEKLGPRRRDLASVILLTIVYSIIFLSGVVGNVCTCLVIAKTHSMQTTTNYYLFSLAVSDLLLILIGLPPELYSIWEAYPWRLGEAFCYLRQSVLESTSYASVLTITAFTVERYLAICHPLLAHKISALSRAVKIIISIWAVSLMVALPYAAHTRIYYQVRVPETNEAVPESLMCSIPYHFLSGFMYYMFQVSTFIFFITPVTVIIILYILIGVSLRRSPLARGASDERSYSSMKSSSKLPQQPRKVVIRMLIAVTVAFIVCWAPFHAQRLMTLYVPHWTPHLLEVQSHIFYISGVLYFVSSTVNPILYNVISKRYRAAFKQIIFPCCYTKPVPGTNCVPRHSERSKSQAMVVLRNGHDSLRVMFRQDSNDTATNYETIPLNGSLRHHTLQSNDLVIPEHSSMGNSSSSGGSADVIVSQSYTGIVAGQVQTSIAVPPSKRFSFTGKDRELKQDDYVITNRGAEAREKGTGEREGDGEKGEDRGDGNPCIVSRDDKTAAALRKAEKPRKSYAHQVNGRVSFKQAPPSCDCDAVHTTTVR</sequence>
<dbReference type="PROSITE" id="PS00237">
    <property type="entry name" value="G_PROTEIN_RECEP_F1_1"/>
    <property type="match status" value="1"/>
</dbReference>
<evidence type="ECO:0000259" key="14">
    <source>
        <dbReference type="PROSITE" id="PS50262"/>
    </source>
</evidence>
<feature type="transmembrane region" description="Helical" evidence="13">
    <location>
        <begin position="217"/>
        <end position="241"/>
    </location>
</feature>
<feature type="transmembrane region" description="Helical" evidence="13">
    <location>
        <begin position="161"/>
        <end position="181"/>
    </location>
</feature>
<evidence type="ECO:0000256" key="5">
    <source>
        <dbReference type="ARBA" id="ARBA00023040"/>
    </source>
</evidence>
<evidence type="ECO:0000313" key="17">
    <source>
        <dbReference type="RefSeq" id="XP_012939584.1"/>
    </source>
</evidence>
<dbReference type="RefSeq" id="XP_012939585.1">
    <property type="nucleotide sequence ID" value="XM_013084131.2"/>
</dbReference>
<feature type="region of interest" description="Disordered" evidence="12">
    <location>
        <begin position="487"/>
        <end position="567"/>
    </location>
</feature>
<dbReference type="InterPro" id="IPR000276">
    <property type="entry name" value="GPCR_Rhodpsn"/>
</dbReference>
<gene>
    <name evidence="16 17 18 19" type="primary">LOC101851742</name>
</gene>
<evidence type="ECO:0000256" key="9">
    <source>
        <dbReference type="ARBA" id="ARBA00023180"/>
    </source>
</evidence>
<organism evidence="15 16">
    <name type="scientific">Aplysia californica</name>
    <name type="common">California sea hare</name>
    <dbReference type="NCBI Taxonomy" id="6500"/>
    <lineage>
        <taxon>Eukaryota</taxon>
        <taxon>Metazoa</taxon>
        <taxon>Spiralia</taxon>
        <taxon>Lophotrochozoa</taxon>
        <taxon>Mollusca</taxon>
        <taxon>Gastropoda</taxon>
        <taxon>Heterobranchia</taxon>
        <taxon>Euthyneura</taxon>
        <taxon>Tectipleura</taxon>
        <taxon>Aplysiida</taxon>
        <taxon>Aplysioidea</taxon>
        <taxon>Aplysiidae</taxon>
        <taxon>Aplysia</taxon>
    </lineage>
</organism>
<evidence type="ECO:0000256" key="11">
    <source>
        <dbReference type="RuleBase" id="RU000688"/>
    </source>
</evidence>
<dbReference type="PRINTS" id="PR01565">
    <property type="entry name" value="NEUROMEDINUR"/>
</dbReference>
<comment type="similarity">
    <text evidence="11">Belongs to the G-protein coupled receptor 1 family.</text>
</comment>
<dbReference type="InterPro" id="IPR005390">
    <property type="entry name" value="NeuromedU_rcpt"/>
</dbReference>
<evidence type="ECO:0000256" key="4">
    <source>
        <dbReference type="ARBA" id="ARBA00022989"/>
    </source>
</evidence>
<keyword evidence="8 11" id="KW-0675">Receptor</keyword>
<evidence type="ECO:0000313" key="15">
    <source>
        <dbReference type="Proteomes" id="UP000694888"/>
    </source>
</evidence>
<feature type="transmembrane region" description="Helical" evidence="13">
    <location>
        <begin position="118"/>
        <end position="140"/>
    </location>
</feature>
<proteinExistence type="inferred from homology"/>
<evidence type="ECO:0000256" key="13">
    <source>
        <dbReference type="SAM" id="Phobius"/>
    </source>
</evidence>
<comment type="subcellular location">
    <subcellularLocation>
        <location evidence="1">Cell membrane</location>
        <topology evidence="1">Multi-pass membrane protein</topology>
    </subcellularLocation>
</comment>
<keyword evidence="5 11" id="KW-0297">G-protein coupled receptor</keyword>
<dbReference type="CDD" id="cd15134">
    <property type="entry name" value="7tmA_capaR"/>
    <property type="match status" value="1"/>
</dbReference>
<evidence type="ECO:0000256" key="2">
    <source>
        <dbReference type="ARBA" id="ARBA00022475"/>
    </source>
</evidence>
<dbReference type="PROSITE" id="PS50262">
    <property type="entry name" value="G_PROTEIN_RECEP_F1_2"/>
    <property type="match status" value="1"/>
</dbReference>
<keyword evidence="15" id="KW-1185">Reference proteome</keyword>
<evidence type="ECO:0000256" key="7">
    <source>
        <dbReference type="ARBA" id="ARBA00023157"/>
    </source>
</evidence>
<dbReference type="PRINTS" id="PR00237">
    <property type="entry name" value="GPCRRHODOPSN"/>
</dbReference>
<dbReference type="RefSeq" id="XP_035826389.1">
    <property type="nucleotide sequence ID" value="XM_035970496.1"/>
</dbReference>
<feature type="transmembrane region" description="Helical" evidence="13">
    <location>
        <begin position="80"/>
        <end position="98"/>
    </location>
</feature>
<keyword evidence="7" id="KW-1015">Disulfide bond</keyword>
<dbReference type="RefSeq" id="XP_012939584.1">
    <property type="nucleotide sequence ID" value="XM_013084130.2"/>
</dbReference>
<evidence type="ECO:0000256" key="12">
    <source>
        <dbReference type="SAM" id="MobiDB-lite"/>
    </source>
</evidence>
<protein>
    <submittedName>
        <fullName evidence="16 17">Pyrokinin-1 receptor</fullName>
    </submittedName>
</protein>
<dbReference type="Gene3D" id="1.20.1070.10">
    <property type="entry name" value="Rhodopsin 7-helix transmembrane proteins"/>
    <property type="match status" value="1"/>
</dbReference>
<dbReference type="PANTHER" id="PTHR24243">
    <property type="entry name" value="G-PROTEIN COUPLED RECEPTOR"/>
    <property type="match status" value="1"/>
</dbReference>
<feature type="compositionally biased region" description="Basic and acidic residues" evidence="12">
    <location>
        <begin position="520"/>
        <end position="536"/>
    </location>
</feature>
<dbReference type="Proteomes" id="UP000694888">
    <property type="component" value="Unplaced"/>
</dbReference>
<dbReference type="SUPFAM" id="SSF81321">
    <property type="entry name" value="Family A G protein-coupled receptor-like"/>
    <property type="match status" value="1"/>
</dbReference>
<evidence type="ECO:0000256" key="3">
    <source>
        <dbReference type="ARBA" id="ARBA00022692"/>
    </source>
</evidence>
<feature type="transmembrane region" description="Helical" evidence="13">
    <location>
        <begin position="276"/>
        <end position="295"/>
    </location>
</feature>
<keyword evidence="6 13" id="KW-0472">Membrane</keyword>
<name>A0ABM0JTP8_APLCA</name>
<evidence type="ECO:0000256" key="6">
    <source>
        <dbReference type="ARBA" id="ARBA00023136"/>
    </source>
</evidence>
<dbReference type="Pfam" id="PF00001">
    <property type="entry name" value="7tm_1"/>
    <property type="match status" value="1"/>
</dbReference>
<accession>A0ABM0JTP8</accession>
<evidence type="ECO:0000256" key="10">
    <source>
        <dbReference type="ARBA" id="ARBA00023224"/>
    </source>
</evidence>
<reference evidence="16 17" key="1">
    <citation type="submission" date="2025-05" db="UniProtKB">
        <authorList>
            <consortium name="RefSeq"/>
        </authorList>
    </citation>
    <scope>IDENTIFICATION</scope>
</reference>
<dbReference type="InterPro" id="IPR017452">
    <property type="entry name" value="GPCR_Rhodpsn_7TM"/>
</dbReference>
<dbReference type="RefSeq" id="XP_005101265.1">
    <property type="nucleotide sequence ID" value="XM_005101208.3"/>
</dbReference>
<dbReference type="PANTHER" id="PTHR24243:SF208">
    <property type="entry name" value="PYROKININ-1 RECEPTOR"/>
    <property type="match status" value="1"/>
</dbReference>
<dbReference type="GeneID" id="101851742"/>
<keyword evidence="3 11" id="KW-0812">Transmembrane</keyword>
<keyword evidence="9" id="KW-0325">Glycoprotein</keyword>
<keyword evidence="2" id="KW-1003">Cell membrane</keyword>